<dbReference type="InterPro" id="IPR012944">
    <property type="entry name" value="SusD_RagB_dom"/>
</dbReference>
<dbReference type="Pfam" id="PF14322">
    <property type="entry name" value="SusD-like_3"/>
    <property type="match status" value="1"/>
</dbReference>
<evidence type="ECO:0000256" key="3">
    <source>
        <dbReference type="ARBA" id="ARBA00022729"/>
    </source>
</evidence>
<keyword evidence="5" id="KW-0998">Cell outer membrane</keyword>
<dbReference type="InterPro" id="IPR033985">
    <property type="entry name" value="SusD-like_N"/>
</dbReference>
<sequence>MFGKGLLQAGWLLGCLMLLNACNKQLDFTADGRLPGVEDAFTDYNRVRGYLNSCYGYCPSPSMNRASFTDEAQDADDITSGSDFINWYRGALTASTYASNSADGSPWTTLFQGIHQCNTFLKYIKTAVIYAREEEKEGWIAQAHTLRALYYLQLIKRYGGVPIFKEPLGIKHDFSQDRRAKFGEVVQFILADCDSALTAPDSQFGFSWNIYDNQFGIMTRAIPYAIKSQAITYAMSPLWNDGTFTLEAAATITAEALFQCTANGYKLFDVTPAATIAQNAYAYYFITSSNDKRTVDKETIFQQGSQLAVWRDAGMPTTAGMSKAGPCPTQDLVDAYEMANGEPPILGYSDADHLVPLVNPASGYDPNNPYAGRDPRFYASIYYNGAVRFLNQPNGRKVAAYMGGADSVSETDRRYTRTGYYQRKFNNSVSSQSSNADGAIRLLRLAELYLNFAEMAYQAVGPDVPVTVNETSMSARQAVNAIRKRAGMPDFPAGMDKDAFEKKYRNERRIELAFEEHRFFDVRRWKILNQTDKFVTGMRIRVSGPELVYTRFRFNDRGSVADRFLIYPIDKNEVDKILGLSGVNWQNPGW</sequence>
<comment type="subcellular location">
    <subcellularLocation>
        <location evidence="1">Cell outer membrane</location>
    </subcellularLocation>
</comment>
<gene>
    <name evidence="8" type="ORF">LQ567_19925</name>
</gene>
<evidence type="ECO:0000313" key="9">
    <source>
        <dbReference type="Proteomes" id="UP001199816"/>
    </source>
</evidence>
<reference evidence="8 9" key="1">
    <citation type="submission" date="2021-11" db="EMBL/GenBank/DDBJ databases">
        <title>Genomic of Niabella pedocola.</title>
        <authorList>
            <person name="Wu T."/>
        </authorList>
    </citation>
    <scope>NUCLEOTIDE SEQUENCE [LARGE SCALE GENOMIC DNA]</scope>
    <source>
        <strain evidence="8 9">JCM 31011</strain>
    </source>
</reference>
<evidence type="ECO:0000259" key="7">
    <source>
        <dbReference type="Pfam" id="PF14322"/>
    </source>
</evidence>
<evidence type="ECO:0000256" key="1">
    <source>
        <dbReference type="ARBA" id="ARBA00004442"/>
    </source>
</evidence>
<name>A0ABS8PVG4_9BACT</name>
<keyword evidence="3" id="KW-0732">Signal</keyword>
<comment type="caution">
    <text evidence="8">The sequence shown here is derived from an EMBL/GenBank/DDBJ whole genome shotgun (WGS) entry which is preliminary data.</text>
</comment>
<evidence type="ECO:0000259" key="6">
    <source>
        <dbReference type="Pfam" id="PF07980"/>
    </source>
</evidence>
<proteinExistence type="inferred from homology"/>
<keyword evidence="4" id="KW-0472">Membrane</keyword>
<feature type="domain" description="RagB/SusD" evidence="6">
    <location>
        <begin position="306"/>
        <end position="590"/>
    </location>
</feature>
<dbReference type="EMBL" id="JAJNEC010000006">
    <property type="protein sequence ID" value="MCD2425064.1"/>
    <property type="molecule type" value="Genomic_DNA"/>
</dbReference>
<keyword evidence="9" id="KW-1185">Reference proteome</keyword>
<evidence type="ECO:0000256" key="2">
    <source>
        <dbReference type="ARBA" id="ARBA00006275"/>
    </source>
</evidence>
<dbReference type="InterPro" id="IPR011990">
    <property type="entry name" value="TPR-like_helical_dom_sf"/>
</dbReference>
<dbReference type="Proteomes" id="UP001199816">
    <property type="component" value="Unassembled WGS sequence"/>
</dbReference>
<protein>
    <submittedName>
        <fullName evidence="8">RagB/SusD family nutrient uptake outer membrane protein</fullName>
    </submittedName>
</protein>
<dbReference type="SUPFAM" id="SSF48452">
    <property type="entry name" value="TPR-like"/>
    <property type="match status" value="1"/>
</dbReference>
<dbReference type="Pfam" id="PF07980">
    <property type="entry name" value="SusD_RagB"/>
    <property type="match status" value="1"/>
</dbReference>
<evidence type="ECO:0000313" key="8">
    <source>
        <dbReference type="EMBL" id="MCD2425064.1"/>
    </source>
</evidence>
<accession>A0ABS8PVG4</accession>
<dbReference type="RefSeq" id="WP_231007475.1">
    <property type="nucleotide sequence ID" value="NZ_JAJNEC010000006.1"/>
</dbReference>
<organism evidence="8 9">
    <name type="scientific">Niabella pedocola</name>
    <dbReference type="NCBI Taxonomy" id="1752077"/>
    <lineage>
        <taxon>Bacteria</taxon>
        <taxon>Pseudomonadati</taxon>
        <taxon>Bacteroidota</taxon>
        <taxon>Chitinophagia</taxon>
        <taxon>Chitinophagales</taxon>
        <taxon>Chitinophagaceae</taxon>
        <taxon>Niabella</taxon>
    </lineage>
</organism>
<dbReference type="PROSITE" id="PS51257">
    <property type="entry name" value="PROKAR_LIPOPROTEIN"/>
    <property type="match status" value="1"/>
</dbReference>
<evidence type="ECO:0000256" key="5">
    <source>
        <dbReference type="ARBA" id="ARBA00023237"/>
    </source>
</evidence>
<comment type="similarity">
    <text evidence="2">Belongs to the SusD family.</text>
</comment>
<feature type="domain" description="SusD-like N-terminal" evidence="7">
    <location>
        <begin position="84"/>
        <end position="197"/>
    </location>
</feature>
<dbReference type="Gene3D" id="1.25.40.390">
    <property type="match status" value="1"/>
</dbReference>
<evidence type="ECO:0000256" key="4">
    <source>
        <dbReference type="ARBA" id="ARBA00023136"/>
    </source>
</evidence>